<sequence length="350" mass="37651">MNQRWGTLALLSALILAGGCGTTGHASPSQSKNGGTKKTAASKSPKKPASTVTKGGTLKVLGFWAHHKALPPSALGASNHSLTYLAPLWYSMTAHGTLKTKVDAAVLAEAKKQKLPIIVSVNDATGTQAFLTSAATRKAAVQSIDHVIAANHYAGVNIDFEPPHTHLKSELTAFMVELRDSLPRSDKIIVDVVPHSGGAYDFRRLAPEVTAIQLMSYDQHSDGTVAGPVAAMHWVTSITNRLKSQVPSSKIYLGIALYGYKWTSGSTHATTIPYDAITPAMKAKATWNTRYQEETATMGQTVYWWENRKGIAQKIALAKKDHLAGIALWQVGYATHSIYAELLKDVGKQP</sequence>
<dbReference type="EMBL" id="JABBVZ010000029">
    <property type="protein sequence ID" value="NMP22719.1"/>
    <property type="molecule type" value="Genomic_DNA"/>
</dbReference>
<dbReference type="Gene3D" id="3.20.20.80">
    <property type="entry name" value="Glycosidases"/>
    <property type="match status" value="1"/>
</dbReference>
<dbReference type="InterPro" id="IPR011583">
    <property type="entry name" value="Chitinase_II/V-like_cat"/>
</dbReference>
<dbReference type="PANTHER" id="PTHR46066:SF2">
    <property type="entry name" value="CHITINASE DOMAIN-CONTAINING PROTEIN 1"/>
    <property type="match status" value="1"/>
</dbReference>
<dbReference type="PANTHER" id="PTHR46066">
    <property type="entry name" value="CHITINASE DOMAIN-CONTAINING PROTEIN 1 FAMILY MEMBER"/>
    <property type="match status" value="1"/>
</dbReference>
<dbReference type="InterPro" id="IPR029070">
    <property type="entry name" value="Chitinase_insertion_sf"/>
</dbReference>
<dbReference type="SMART" id="SM00636">
    <property type="entry name" value="Glyco_18"/>
    <property type="match status" value="1"/>
</dbReference>
<protein>
    <submittedName>
        <fullName evidence="4">Glycoside hydrolase</fullName>
    </submittedName>
</protein>
<dbReference type="Gene3D" id="3.10.50.10">
    <property type="match status" value="1"/>
</dbReference>
<dbReference type="GO" id="GO:0008061">
    <property type="term" value="F:chitin binding"/>
    <property type="evidence" value="ECO:0007669"/>
    <property type="project" value="InterPro"/>
</dbReference>
<feature type="domain" description="GH18" evidence="3">
    <location>
        <begin position="58"/>
        <end position="350"/>
    </location>
</feature>
<keyword evidence="5" id="KW-1185">Reference proteome</keyword>
<dbReference type="RefSeq" id="WP_169099291.1">
    <property type="nucleotide sequence ID" value="NZ_JABBVZ010000029.1"/>
</dbReference>
<organism evidence="4 5">
    <name type="scientific">Sulfobacillus harzensis</name>
    <dbReference type="NCBI Taxonomy" id="2729629"/>
    <lineage>
        <taxon>Bacteria</taxon>
        <taxon>Bacillati</taxon>
        <taxon>Bacillota</taxon>
        <taxon>Clostridia</taxon>
        <taxon>Eubacteriales</taxon>
        <taxon>Clostridiales Family XVII. Incertae Sedis</taxon>
        <taxon>Sulfobacillus</taxon>
    </lineage>
</organism>
<dbReference type="GO" id="GO:0016787">
    <property type="term" value="F:hydrolase activity"/>
    <property type="evidence" value="ECO:0007669"/>
    <property type="project" value="UniProtKB-KW"/>
</dbReference>
<dbReference type="AlphaFoldDB" id="A0A7Y0L6B3"/>
<accession>A0A7Y0L6B3</accession>
<dbReference type="Proteomes" id="UP000533476">
    <property type="component" value="Unassembled WGS sequence"/>
</dbReference>
<feature type="chain" id="PRO_5030519268" evidence="2">
    <location>
        <begin position="27"/>
        <end position="350"/>
    </location>
</feature>
<reference evidence="4 5" key="1">
    <citation type="submission" date="2020-04" db="EMBL/GenBank/DDBJ databases">
        <authorList>
            <person name="Zhang R."/>
            <person name="Schippers A."/>
        </authorList>
    </citation>
    <scope>NUCLEOTIDE SEQUENCE [LARGE SCALE GENOMIC DNA]</scope>
    <source>
        <strain evidence="4 5">DSM 109850</strain>
    </source>
</reference>
<comment type="caution">
    <text evidence="4">The sequence shown here is derived from an EMBL/GenBank/DDBJ whole genome shotgun (WGS) entry which is preliminary data.</text>
</comment>
<dbReference type="SUPFAM" id="SSF51445">
    <property type="entry name" value="(Trans)glycosidases"/>
    <property type="match status" value="1"/>
</dbReference>
<feature type="compositionally biased region" description="Low complexity" evidence="1">
    <location>
        <begin position="36"/>
        <end position="51"/>
    </location>
</feature>
<evidence type="ECO:0000313" key="5">
    <source>
        <dbReference type="Proteomes" id="UP000533476"/>
    </source>
</evidence>
<dbReference type="PROSITE" id="PS51910">
    <property type="entry name" value="GH18_2"/>
    <property type="match status" value="1"/>
</dbReference>
<keyword evidence="4" id="KW-0378">Hydrolase</keyword>
<proteinExistence type="predicted"/>
<dbReference type="InterPro" id="IPR017853">
    <property type="entry name" value="GH"/>
</dbReference>
<keyword evidence="2" id="KW-0732">Signal</keyword>
<dbReference type="InterPro" id="IPR001223">
    <property type="entry name" value="Glyco_hydro18_cat"/>
</dbReference>
<feature type="signal peptide" evidence="2">
    <location>
        <begin position="1"/>
        <end position="26"/>
    </location>
</feature>
<evidence type="ECO:0000256" key="1">
    <source>
        <dbReference type="SAM" id="MobiDB-lite"/>
    </source>
</evidence>
<name>A0A7Y0L6B3_9FIRM</name>
<evidence type="ECO:0000313" key="4">
    <source>
        <dbReference type="EMBL" id="NMP22719.1"/>
    </source>
</evidence>
<feature type="compositionally biased region" description="Polar residues" evidence="1">
    <location>
        <begin position="24"/>
        <end position="34"/>
    </location>
</feature>
<evidence type="ECO:0000256" key="2">
    <source>
        <dbReference type="SAM" id="SignalP"/>
    </source>
</evidence>
<evidence type="ECO:0000259" key="3">
    <source>
        <dbReference type="PROSITE" id="PS51910"/>
    </source>
</evidence>
<dbReference type="Pfam" id="PF00704">
    <property type="entry name" value="Glyco_hydro_18"/>
    <property type="match status" value="1"/>
</dbReference>
<gene>
    <name evidence="4" type="ORF">HIJ39_10195</name>
</gene>
<dbReference type="GO" id="GO:0005975">
    <property type="term" value="P:carbohydrate metabolic process"/>
    <property type="evidence" value="ECO:0007669"/>
    <property type="project" value="InterPro"/>
</dbReference>
<dbReference type="PROSITE" id="PS51257">
    <property type="entry name" value="PROKAR_LIPOPROTEIN"/>
    <property type="match status" value="1"/>
</dbReference>
<feature type="region of interest" description="Disordered" evidence="1">
    <location>
        <begin position="24"/>
        <end position="53"/>
    </location>
</feature>